<dbReference type="PANTHER" id="PTHR40267">
    <property type="entry name" value="BLR3294 PROTEIN"/>
    <property type="match status" value="1"/>
</dbReference>
<feature type="non-terminal residue" evidence="1">
    <location>
        <position position="192"/>
    </location>
</feature>
<accession>A0ABT5TU11</accession>
<dbReference type="Proteomes" id="UP001165561">
    <property type="component" value="Unassembled WGS sequence"/>
</dbReference>
<dbReference type="EMBL" id="JARACI010000543">
    <property type="protein sequence ID" value="MDD9205545.1"/>
    <property type="molecule type" value="Genomic_DNA"/>
</dbReference>
<protein>
    <submittedName>
        <fullName evidence="1">Asp/Glu racemase</fullName>
    </submittedName>
</protein>
<organism evidence="1 2">
    <name type="scientific">Georgenia halotolerans</name>
    <dbReference type="NCBI Taxonomy" id="3028317"/>
    <lineage>
        <taxon>Bacteria</taxon>
        <taxon>Bacillati</taxon>
        <taxon>Actinomycetota</taxon>
        <taxon>Actinomycetes</taxon>
        <taxon>Micrococcales</taxon>
        <taxon>Bogoriellaceae</taxon>
        <taxon>Georgenia</taxon>
    </lineage>
</organism>
<comment type="caution">
    <text evidence="1">The sequence shown here is derived from an EMBL/GenBank/DDBJ whole genome shotgun (WGS) entry which is preliminary data.</text>
</comment>
<dbReference type="InterPro" id="IPR053714">
    <property type="entry name" value="Iso_Racemase_Enz_sf"/>
</dbReference>
<name>A0ABT5TU11_9MICO</name>
<sequence length="192" mass="20015">MRTFPAWAAAGPVHPVAVGMIMTPDMALDHELRRWAPLDVSLLATRTPFTALPVSVAQAEHVGDTIALQRGVHDLSAVGPAAYAYACTSGSFVRGVLGEQLLVEAMRTAGAPAALTTSGALVRALTHLGVQRVGIATPYDPEVTQRLTSFLGECGIDVVARAHLGLTGAIWTVPYGTTAGLVGRADHRDAQA</sequence>
<dbReference type="Pfam" id="PF17645">
    <property type="entry name" value="Amdase"/>
    <property type="match status" value="1"/>
</dbReference>
<reference evidence="1" key="1">
    <citation type="submission" date="2023-02" db="EMBL/GenBank/DDBJ databases">
        <title>Georgenia sp.10Sc9-8, isolated from a soil sample collected from the Taklamakan desert.</title>
        <authorList>
            <person name="Liu S."/>
        </authorList>
    </citation>
    <scope>NUCLEOTIDE SEQUENCE</scope>
    <source>
        <strain evidence="1">10Sc9-8</strain>
    </source>
</reference>
<gene>
    <name evidence="1" type="ORF">PU560_03560</name>
</gene>
<dbReference type="Gene3D" id="3.40.50.12500">
    <property type="match status" value="1"/>
</dbReference>
<dbReference type="PANTHER" id="PTHR40267:SF1">
    <property type="entry name" value="BLR3294 PROTEIN"/>
    <property type="match status" value="1"/>
</dbReference>
<dbReference type="InterPro" id="IPR026286">
    <property type="entry name" value="MaiA/AMDase"/>
</dbReference>
<evidence type="ECO:0000313" key="1">
    <source>
        <dbReference type="EMBL" id="MDD9205545.1"/>
    </source>
</evidence>
<evidence type="ECO:0000313" key="2">
    <source>
        <dbReference type="Proteomes" id="UP001165561"/>
    </source>
</evidence>
<keyword evidence="2" id="KW-1185">Reference proteome</keyword>
<proteinExistence type="predicted"/>